<dbReference type="Pfam" id="PF01266">
    <property type="entry name" value="DAO"/>
    <property type="match status" value="1"/>
</dbReference>
<sequence length="214" mass="22804">MISIIGAGICGLSIGWYLAKAGKKVQIFDQGKAGQKASWASAGMLASNIESEPGEEKLLPLLLESRSLWGEFTKALEKDSSIPISISANGTLAVALNSDDKKIIEHAFEYKKSLGLDLELLSGKEVRKIEPHLSPKVCLGMYSLSDSFIDSRLVLKALKIAFSNAGGRLRENSKIEEVLIKNGGVKGVISNGKKISSSFVVIAAGAWSGKIKGI</sequence>
<reference evidence="3" key="1">
    <citation type="submission" date="2018-05" db="EMBL/GenBank/DDBJ databases">
        <authorList>
            <person name="Lanie J.A."/>
            <person name="Ng W.-L."/>
            <person name="Kazmierczak K.M."/>
            <person name="Andrzejewski T.M."/>
            <person name="Davidsen T.M."/>
            <person name="Wayne K.J."/>
            <person name="Tettelin H."/>
            <person name="Glass J.I."/>
            <person name="Rusch D."/>
            <person name="Podicherti R."/>
            <person name="Tsui H.-C.T."/>
            <person name="Winkler M.E."/>
        </authorList>
    </citation>
    <scope>NUCLEOTIDE SEQUENCE</scope>
</reference>
<dbReference type="InterPro" id="IPR006076">
    <property type="entry name" value="FAD-dep_OxRdtase"/>
</dbReference>
<dbReference type="GO" id="GO:0016491">
    <property type="term" value="F:oxidoreductase activity"/>
    <property type="evidence" value="ECO:0007669"/>
    <property type="project" value="UniProtKB-KW"/>
</dbReference>
<dbReference type="Gene3D" id="3.30.9.10">
    <property type="entry name" value="D-Amino Acid Oxidase, subunit A, domain 2"/>
    <property type="match status" value="1"/>
</dbReference>
<organism evidence="3">
    <name type="scientific">marine metagenome</name>
    <dbReference type="NCBI Taxonomy" id="408172"/>
    <lineage>
        <taxon>unclassified sequences</taxon>
        <taxon>metagenomes</taxon>
        <taxon>ecological metagenomes</taxon>
    </lineage>
</organism>
<dbReference type="Gene3D" id="3.50.50.60">
    <property type="entry name" value="FAD/NAD(P)-binding domain"/>
    <property type="match status" value="1"/>
</dbReference>
<dbReference type="GO" id="GO:0005737">
    <property type="term" value="C:cytoplasm"/>
    <property type="evidence" value="ECO:0007669"/>
    <property type="project" value="TreeGrafter"/>
</dbReference>
<protein>
    <recommendedName>
        <fullName evidence="2">FAD dependent oxidoreductase domain-containing protein</fullName>
    </recommendedName>
</protein>
<evidence type="ECO:0000256" key="1">
    <source>
        <dbReference type="ARBA" id="ARBA00023002"/>
    </source>
</evidence>
<dbReference type="EMBL" id="UINC01134607">
    <property type="protein sequence ID" value="SVD18251.1"/>
    <property type="molecule type" value="Genomic_DNA"/>
</dbReference>
<accession>A0A382TA79</accession>
<feature type="non-terminal residue" evidence="3">
    <location>
        <position position="214"/>
    </location>
</feature>
<proteinExistence type="predicted"/>
<name>A0A382TA79_9ZZZZ</name>
<gene>
    <name evidence="3" type="ORF">METZ01_LOCUS371105</name>
</gene>
<evidence type="ECO:0000313" key="3">
    <source>
        <dbReference type="EMBL" id="SVD18251.1"/>
    </source>
</evidence>
<evidence type="ECO:0000259" key="2">
    <source>
        <dbReference type="Pfam" id="PF01266"/>
    </source>
</evidence>
<keyword evidence="1" id="KW-0560">Oxidoreductase</keyword>
<dbReference type="AlphaFoldDB" id="A0A382TA79"/>
<dbReference type="PANTHER" id="PTHR13847">
    <property type="entry name" value="SARCOSINE DEHYDROGENASE-RELATED"/>
    <property type="match status" value="1"/>
</dbReference>
<dbReference type="PANTHER" id="PTHR13847:SF289">
    <property type="entry name" value="GLYCINE OXIDASE"/>
    <property type="match status" value="1"/>
</dbReference>
<dbReference type="InterPro" id="IPR036188">
    <property type="entry name" value="FAD/NAD-bd_sf"/>
</dbReference>
<feature type="domain" description="FAD dependent oxidoreductase" evidence="2">
    <location>
        <begin position="3"/>
        <end position="211"/>
    </location>
</feature>
<dbReference type="SUPFAM" id="SSF51905">
    <property type="entry name" value="FAD/NAD(P)-binding domain"/>
    <property type="match status" value="1"/>
</dbReference>